<sequence length="215" mass="23810">MKAFLNYTTAVAIFHIFLSSPFCMSLHVLDTITPDHPIKDGDLLLSGEKTFALGFFSPGKSNYRYVGIWYYKVPVKTVVWVANRDNPINGTSGILTINSQGNLVIYGENRNSTLWSANASVSSEKNSSASNIAKLLDVGNLVLLQNNSTGQSTVLWQSFDYPTNTYLPFLKLGLNRKSGLDRFITSWKSDDDPGTGNCTYRIDLTGYPQLVAYRG</sequence>
<keyword evidence="1 4" id="KW-0732">Signal</keyword>
<feature type="domain" description="Bulb-type lectin" evidence="5">
    <location>
        <begin position="29"/>
        <end position="156"/>
    </location>
</feature>
<gene>
    <name evidence="6" type="ORF">TIFTF001_018883</name>
</gene>
<dbReference type="InterPro" id="IPR036426">
    <property type="entry name" value="Bulb-type_lectin_dom_sf"/>
</dbReference>
<proteinExistence type="predicted"/>
<dbReference type="SUPFAM" id="SSF51110">
    <property type="entry name" value="alpha-D-mannose-specific plant lectins"/>
    <property type="match status" value="1"/>
</dbReference>
<dbReference type="EMBL" id="BTGU01000032">
    <property type="protein sequence ID" value="GMN49720.1"/>
    <property type="molecule type" value="Genomic_DNA"/>
</dbReference>
<name>A0AA88D9N7_FICCA</name>
<dbReference type="Proteomes" id="UP001187192">
    <property type="component" value="Unassembled WGS sequence"/>
</dbReference>
<keyword evidence="3" id="KW-0325">Glycoprotein</keyword>
<evidence type="ECO:0000313" key="6">
    <source>
        <dbReference type="EMBL" id="GMN49720.1"/>
    </source>
</evidence>
<dbReference type="AlphaFoldDB" id="A0AA88D9N7"/>
<dbReference type="FunFam" id="2.90.10.10:FF:000005">
    <property type="entry name" value="G-type lectin S-receptor-like serine/threonine-protein kinase"/>
    <property type="match status" value="1"/>
</dbReference>
<dbReference type="PANTHER" id="PTHR32444:SF63">
    <property type="entry name" value="G-TYPE LECTIN S-RECEPTOR-LIKE SERINE_THREONINE-PROTEIN KINASE RKS1"/>
    <property type="match status" value="1"/>
</dbReference>
<dbReference type="Pfam" id="PF01453">
    <property type="entry name" value="B_lectin"/>
    <property type="match status" value="1"/>
</dbReference>
<dbReference type="Gene3D" id="2.90.10.10">
    <property type="entry name" value="Bulb-type lectin domain"/>
    <property type="match status" value="1"/>
</dbReference>
<evidence type="ECO:0000256" key="1">
    <source>
        <dbReference type="ARBA" id="ARBA00022729"/>
    </source>
</evidence>
<dbReference type="Gramene" id="FCD_00002957-RA">
    <property type="protein sequence ID" value="FCD_00002957-RA:cds"/>
    <property type="gene ID" value="FCD_00002957"/>
</dbReference>
<dbReference type="SMART" id="SM00108">
    <property type="entry name" value="B_lectin"/>
    <property type="match status" value="1"/>
</dbReference>
<organism evidence="6 7">
    <name type="scientific">Ficus carica</name>
    <name type="common">Common fig</name>
    <dbReference type="NCBI Taxonomy" id="3494"/>
    <lineage>
        <taxon>Eukaryota</taxon>
        <taxon>Viridiplantae</taxon>
        <taxon>Streptophyta</taxon>
        <taxon>Embryophyta</taxon>
        <taxon>Tracheophyta</taxon>
        <taxon>Spermatophyta</taxon>
        <taxon>Magnoliopsida</taxon>
        <taxon>eudicotyledons</taxon>
        <taxon>Gunneridae</taxon>
        <taxon>Pentapetalae</taxon>
        <taxon>rosids</taxon>
        <taxon>fabids</taxon>
        <taxon>Rosales</taxon>
        <taxon>Moraceae</taxon>
        <taxon>Ficeae</taxon>
        <taxon>Ficus</taxon>
    </lineage>
</organism>
<reference evidence="6" key="1">
    <citation type="submission" date="2023-07" db="EMBL/GenBank/DDBJ databases">
        <title>draft genome sequence of fig (Ficus carica).</title>
        <authorList>
            <person name="Takahashi T."/>
            <person name="Nishimura K."/>
        </authorList>
    </citation>
    <scope>NUCLEOTIDE SEQUENCE</scope>
</reference>
<comment type="caution">
    <text evidence="6">The sequence shown here is derived from an EMBL/GenBank/DDBJ whole genome shotgun (WGS) entry which is preliminary data.</text>
</comment>
<protein>
    <recommendedName>
        <fullName evidence="5">Bulb-type lectin domain-containing protein</fullName>
    </recommendedName>
</protein>
<evidence type="ECO:0000256" key="4">
    <source>
        <dbReference type="SAM" id="SignalP"/>
    </source>
</evidence>
<keyword evidence="7" id="KW-1185">Reference proteome</keyword>
<accession>A0AA88D9N7</accession>
<feature type="signal peptide" evidence="4">
    <location>
        <begin position="1"/>
        <end position="25"/>
    </location>
</feature>
<evidence type="ECO:0000313" key="7">
    <source>
        <dbReference type="Proteomes" id="UP001187192"/>
    </source>
</evidence>
<evidence type="ECO:0000256" key="2">
    <source>
        <dbReference type="ARBA" id="ARBA00023157"/>
    </source>
</evidence>
<evidence type="ECO:0000256" key="3">
    <source>
        <dbReference type="ARBA" id="ARBA00023180"/>
    </source>
</evidence>
<feature type="chain" id="PRO_5041652356" description="Bulb-type lectin domain-containing protein" evidence="4">
    <location>
        <begin position="26"/>
        <end position="215"/>
    </location>
</feature>
<dbReference type="InterPro" id="IPR001480">
    <property type="entry name" value="Bulb-type_lectin_dom"/>
</dbReference>
<dbReference type="PROSITE" id="PS50927">
    <property type="entry name" value="BULB_LECTIN"/>
    <property type="match status" value="1"/>
</dbReference>
<dbReference type="PANTHER" id="PTHR32444">
    <property type="entry name" value="BULB-TYPE LECTIN DOMAIN-CONTAINING PROTEIN"/>
    <property type="match status" value="1"/>
</dbReference>
<dbReference type="CDD" id="cd00028">
    <property type="entry name" value="B_lectin"/>
    <property type="match status" value="1"/>
</dbReference>
<evidence type="ECO:0000259" key="5">
    <source>
        <dbReference type="PROSITE" id="PS50927"/>
    </source>
</evidence>
<keyword evidence="2" id="KW-1015">Disulfide bond</keyword>